<evidence type="ECO:0000313" key="1">
    <source>
        <dbReference type="EMBL" id="KAG2862344.1"/>
    </source>
</evidence>
<evidence type="ECO:0000313" key="2">
    <source>
        <dbReference type="EMBL" id="KAG2928763.1"/>
    </source>
</evidence>
<dbReference type="Proteomes" id="UP000735874">
    <property type="component" value="Unassembled WGS sequence"/>
</dbReference>
<reference evidence="4" key="1">
    <citation type="submission" date="2018-10" db="EMBL/GenBank/DDBJ databases">
        <title>Effector identification in a new, highly contiguous assembly of the strawberry crown rot pathogen Phytophthora cactorum.</title>
        <authorList>
            <person name="Armitage A.D."/>
            <person name="Nellist C.F."/>
            <person name="Bates H."/>
            <person name="Vickerstaff R.J."/>
            <person name="Harrison R.J."/>
        </authorList>
    </citation>
    <scope>NUCLEOTIDE SEQUENCE</scope>
    <source>
        <strain evidence="1">15-7</strain>
        <strain evidence="2">4032</strain>
        <strain evidence="3">4040</strain>
        <strain evidence="4">P415</strain>
    </source>
</reference>
<accession>A0A8T1GBP2</accession>
<dbReference type="EMBL" id="RCMK01000117">
    <property type="protein sequence ID" value="KAG2948170.1"/>
    <property type="molecule type" value="Genomic_DNA"/>
</dbReference>
<organism evidence="4 5">
    <name type="scientific">Phytophthora cactorum</name>
    <dbReference type="NCBI Taxonomy" id="29920"/>
    <lineage>
        <taxon>Eukaryota</taxon>
        <taxon>Sar</taxon>
        <taxon>Stramenopiles</taxon>
        <taxon>Oomycota</taxon>
        <taxon>Peronosporomycetes</taxon>
        <taxon>Peronosporales</taxon>
        <taxon>Peronosporaceae</taxon>
        <taxon>Phytophthora</taxon>
    </lineage>
</organism>
<dbReference type="Proteomes" id="UP000697107">
    <property type="component" value="Unassembled WGS sequence"/>
</dbReference>
<protein>
    <submittedName>
        <fullName evidence="4">Uncharacterized protein</fullName>
    </submittedName>
</protein>
<dbReference type="Proteomes" id="UP000736787">
    <property type="component" value="Unassembled WGS sequence"/>
</dbReference>
<comment type="caution">
    <text evidence="4">The sequence shown here is derived from an EMBL/GenBank/DDBJ whole genome shotgun (WGS) entry which is preliminary data.</text>
</comment>
<dbReference type="EMBL" id="RCML01000116">
    <property type="protein sequence ID" value="KAG2990513.1"/>
    <property type="molecule type" value="Genomic_DNA"/>
</dbReference>
<gene>
    <name evidence="1" type="ORF">PC113_g6400</name>
    <name evidence="2" type="ORF">PC115_g7146</name>
    <name evidence="3" type="ORF">PC117_g6253</name>
    <name evidence="4" type="ORF">PC118_g5590</name>
</gene>
<dbReference type="EMBL" id="RCMI01000167">
    <property type="protein sequence ID" value="KAG2928763.1"/>
    <property type="molecule type" value="Genomic_DNA"/>
</dbReference>
<dbReference type="AlphaFoldDB" id="A0A8T1GBP2"/>
<proteinExistence type="predicted"/>
<dbReference type="Proteomes" id="UP000774804">
    <property type="component" value="Unassembled WGS sequence"/>
</dbReference>
<sequence length="79" mass="8531">MSNERNVAAPTGPDAHGCHVSSAVTAKSLVLSRTCSNYLVTASSKDRAIGDYHYCRYERHAAKQERAGFLVVADDFVSA</sequence>
<evidence type="ECO:0000313" key="4">
    <source>
        <dbReference type="EMBL" id="KAG2990513.1"/>
    </source>
</evidence>
<dbReference type="EMBL" id="RCMG01000131">
    <property type="protein sequence ID" value="KAG2862344.1"/>
    <property type="molecule type" value="Genomic_DNA"/>
</dbReference>
<evidence type="ECO:0000313" key="3">
    <source>
        <dbReference type="EMBL" id="KAG2948170.1"/>
    </source>
</evidence>
<evidence type="ECO:0000313" key="5">
    <source>
        <dbReference type="Proteomes" id="UP000697107"/>
    </source>
</evidence>
<name>A0A8T1GBP2_9STRA</name>